<dbReference type="CDD" id="cd03358">
    <property type="entry name" value="LbH_WxcM_N_like"/>
    <property type="match status" value="1"/>
</dbReference>
<evidence type="ECO:0000313" key="6">
    <source>
        <dbReference type="EMBL" id="MCD2516308.1"/>
    </source>
</evidence>
<comment type="caution">
    <text evidence="6">The sequence shown here is derived from an EMBL/GenBank/DDBJ whole genome shotgun (WGS) entry which is preliminary data.</text>
</comment>
<organism evidence="6 7">
    <name type="scientific">Massilia phyllostachyos</name>
    <dbReference type="NCBI Taxonomy" id="2898585"/>
    <lineage>
        <taxon>Bacteria</taxon>
        <taxon>Pseudomonadati</taxon>
        <taxon>Pseudomonadota</taxon>
        <taxon>Betaproteobacteria</taxon>
        <taxon>Burkholderiales</taxon>
        <taxon>Oxalobacteraceae</taxon>
        <taxon>Telluria group</taxon>
        <taxon>Massilia</taxon>
    </lineage>
</organism>
<evidence type="ECO:0000256" key="3">
    <source>
        <dbReference type="ARBA" id="ARBA00022737"/>
    </source>
</evidence>
<keyword evidence="3" id="KW-0677">Repeat</keyword>
<dbReference type="InterPro" id="IPR011004">
    <property type="entry name" value="Trimer_LpxA-like_sf"/>
</dbReference>
<gene>
    <name evidence="6" type="ORF">LQ564_08260</name>
</gene>
<evidence type="ECO:0000313" key="7">
    <source>
        <dbReference type="Proteomes" id="UP001179361"/>
    </source>
</evidence>
<sequence>MDQPIHPSAIVDAGAVLGAGTRVWHFAHVCGGARIGAHCSLGQNVFVGNDVRIGNGVKVQNNVSIYDAVTLEDEVFCGPSMVFTNVYNPRAAVVKKHEYRRTLVRRGASIGANATVVCGVTIGEYAFVAAGAVVNRDVPDFALVAGVPARRIGWISRYGERLALPLDGDGEARCPHTGETYVLRGGACAPLAPGGAMAPGDNDQAADDAAQPAHAPEHERQRAAHPAQG</sequence>
<accession>A0ABS8Q3I3</accession>
<dbReference type="Pfam" id="PF00132">
    <property type="entry name" value="Hexapep"/>
    <property type="match status" value="2"/>
</dbReference>
<dbReference type="PANTHER" id="PTHR43300">
    <property type="entry name" value="ACETYLTRANSFERASE"/>
    <property type="match status" value="1"/>
</dbReference>
<dbReference type="InterPro" id="IPR018357">
    <property type="entry name" value="Hexapep_transf_CS"/>
</dbReference>
<dbReference type="Gene3D" id="2.20.70.110">
    <property type="match status" value="1"/>
</dbReference>
<dbReference type="InterPro" id="IPR001451">
    <property type="entry name" value="Hexapep"/>
</dbReference>
<dbReference type="Proteomes" id="UP001179361">
    <property type="component" value="Unassembled WGS sequence"/>
</dbReference>
<evidence type="ECO:0000256" key="4">
    <source>
        <dbReference type="ARBA" id="ARBA00023315"/>
    </source>
</evidence>
<dbReference type="EMBL" id="JAJNOC010000002">
    <property type="protein sequence ID" value="MCD2516308.1"/>
    <property type="molecule type" value="Genomic_DNA"/>
</dbReference>
<dbReference type="RefSeq" id="WP_231057630.1">
    <property type="nucleotide sequence ID" value="NZ_JAJNOC010000002.1"/>
</dbReference>
<keyword evidence="7" id="KW-1185">Reference proteome</keyword>
<dbReference type="Gene3D" id="2.160.10.10">
    <property type="entry name" value="Hexapeptide repeat proteins"/>
    <property type="match status" value="1"/>
</dbReference>
<evidence type="ECO:0000256" key="2">
    <source>
        <dbReference type="ARBA" id="ARBA00022679"/>
    </source>
</evidence>
<dbReference type="InterPro" id="IPR050179">
    <property type="entry name" value="Trans_hexapeptide_repeat"/>
</dbReference>
<dbReference type="PANTHER" id="PTHR43300:SF4">
    <property type="entry name" value="ACYL-[ACYL-CARRIER-PROTEIN]--UDP-N-ACETYLGLUCOSAMINE O-ACYLTRANSFERASE"/>
    <property type="match status" value="1"/>
</dbReference>
<name>A0ABS8Q3I3_9BURK</name>
<feature type="region of interest" description="Disordered" evidence="5">
    <location>
        <begin position="193"/>
        <end position="229"/>
    </location>
</feature>
<keyword evidence="4" id="KW-0012">Acyltransferase</keyword>
<evidence type="ECO:0000256" key="5">
    <source>
        <dbReference type="SAM" id="MobiDB-lite"/>
    </source>
</evidence>
<evidence type="ECO:0000256" key="1">
    <source>
        <dbReference type="ARBA" id="ARBA00007274"/>
    </source>
</evidence>
<reference evidence="6" key="1">
    <citation type="submission" date="2021-11" db="EMBL/GenBank/DDBJ databases">
        <title>The complete genome of Massilia sp sp. G4R7.</title>
        <authorList>
            <person name="Liu L."/>
            <person name="Yue J."/>
            <person name="Yuan J."/>
            <person name="Yang F."/>
            <person name="Li L."/>
        </authorList>
    </citation>
    <scope>NUCLEOTIDE SEQUENCE</scope>
    <source>
        <strain evidence="6">G4R7</strain>
    </source>
</reference>
<comment type="similarity">
    <text evidence="1">Belongs to the transferase hexapeptide repeat family.</text>
</comment>
<proteinExistence type="inferred from homology"/>
<protein>
    <submittedName>
        <fullName evidence="6">N-acetyltransferase</fullName>
    </submittedName>
</protein>
<dbReference type="PROSITE" id="PS00101">
    <property type="entry name" value="HEXAPEP_TRANSFERASES"/>
    <property type="match status" value="1"/>
</dbReference>
<keyword evidence="2" id="KW-0808">Transferase</keyword>
<dbReference type="SUPFAM" id="SSF51161">
    <property type="entry name" value="Trimeric LpxA-like enzymes"/>
    <property type="match status" value="1"/>
</dbReference>